<dbReference type="AlphaFoldDB" id="A0AAU8JRN2"/>
<accession>A0AAU8JRN2</accession>
<feature type="transmembrane region" description="Helical" evidence="8">
    <location>
        <begin position="148"/>
        <end position="167"/>
    </location>
</feature>
<evidence type="ECO:0000256" key="4">
    <source>
        <dbReference type="ARBA" id="ARBA00022692"/>
    </source>
</evidence>
<protein>
    <submittedName>
        <fullName evidence="10">DedA family protein</fullName>
    </submittedName>
</protein>
<keyword evidence="4 8" id="KW-0812">Transmembrane</keyword>
<keyword evidence="6 8" id="KW-0472">Membrane</keyword>
<feature type="domain" description="VTT" evidence="9">
    <location>
        <begin position="37"/>
        <end position="162"/>
    </location>
</feature>
<evidence type="ECO:0000256" key="3">
    <source>
        <dbReference type="ARBA" id="ARBA00022475"/>
    </source>
</evidence>
<dbReference type="InterPro" id="IPR051311">
    <property type="entry name" value="DedA_domain"/>
</dbReference>
<dbReference type="GO" id="GO:0005886">
    <property type="term" value="C:plasma membrane"/>
    <property type="evidence" value="ECO:0007669"/>
    <property type="project" value="UniProtKB-SubCell"/>
</dbReference>
<feature type="transmembrane region" description="Helical" evidence="8">
    <location>
        <begin position="55"/>
        <end position="79"/>
    </location>
</feature>
<sequence length="266" mass="27464">MSESLPGPLAHLAPLLDDYGYPAVGALVFLDNCGIPVPGQTILVLAAVYAGTGRLSIAGVVAVAVLAAVAGNSLGYLIGRTGGHAFVHRWGRYVRITPERMAKSEAFFARRGATVVTFARFVDGLRQTNGIIAGTSEMPWRRFAPANVAGAVLWVGVWASIGFFAGTNIDELYRTALRYQVYLLAAVAAALLAVGVRALLRRRTRRRADPAGAAPEVGRAPDGAGNAVPPGDGGAETPDGGTEPPDGGAESPDGGQRSGSTSNEDA</sequence>
<proteinExistence type="inferred from homology"/>
<evidence type="ECO:0000313" key="10">
    <source>
        <dbReference type="EMBL" id="XCM78585.1"/>
    </source>
</evidence>
<name>A0AAU8JRN2_9ACTN</name>
<feature type="region of interest" description="Disordered" evidence="7">
    <location>
        <begin position="205"/>
        <end position="266"/>
    </location>
</feature>
<feature type="transmembrane region" description="Helical" evidence="8">
    <location>
        <begin position="179"/>
        <end position="200"/>
    </location>
</feature>
<dbReference type="KEGG" id="kcm:ABWK59_06410"/>
<evidence type="ECO:0000256" key="1">
    <source>
        <dbReference type="ARBA" id="ARBA00004651"/>
    </source>
</evidence>
<feature type="compositionally biased region" description="Low complexity" evidence="7">
    <location>
        <begin position="236"/>
        <end position="248"/>
    </location>
</feature>
<evidence type="ECO:0000256" key="5">
    <source>
        <dbReference type="ARBA" id="ARBA00022989"/>
    </source>
</evidence>
<dbReference type="InterPro" id="IPR032816">
    <property type="entry name" value="VTT_dom"/>
</dbReference>
<evidence type="ECO:0000256" key="7">
    <source>
        <dbReference type="SAM" id="MobiDB-lite"/>
    </source>
</evidence>
<dbReference type="EMBL" id="CP159872">
    <property type="protein sequence ID" value="XCM78585.1"/>
    <property type="molecule type" value="Genomic_DNA"/>
</dbReference>
<evidence type="ECO:0000256" key="6">
    <source>
        <dbReference type="ARBA" id="ARBA00023136"/>
    </source>
</evidence>
<reference evidence="10" key="1">
    <citation type="submission" date="2024-06" db="EMBL/GenBank/DDBJ databases">
        <title>The genome sequences of Kitasatospora sp. strain HUAS MG31.</title>
        <authorList>
            <person name="Mo P."/>
        </authorList>
    </citation>
    <scope>NUCLEOTIDE SEQUENCE</scope>
    <source>
        <strain evidence="10">HUAS MG31</strain>
    </source>
</reference>
<organism evidence="10">
    <name type="scientific">Kitasatospora camelliae</name>
    <dbReference type="NCBI Taxonomy" id="3156397"/>
    <lineage>
        <taxon>Bacteria</taxon>
        <taxon>Bacillati</taxon>
        <taxon>Actinomycetota</taxon>
        <taxon>Actinomycetes</taxon>
        <taxon>Kitasatosporales</taxon>
        <taxon>Streptomycetaceae</taxon>
        <taxon>Kitasatospora</taxon>
    </lineage>
</organism>
<keyword evidence="3" id="KW-1003">Cell membrane</keyword>
<comment type="subcellular location">
    <subcellularLocation>
        <location evidence="1">Cell membrane</location>
        <topology evidence="1">Multi-pass membrane protein</topology>
    </subcellularLocation>
</comment>
<evidence type="ECO:0000256" key="2">
    <source>
        <dbReference type="ARBA" id="ARBA00010792"/>
    </source>
</evidence>
<dbReference type="PANTHER" id="PTHR42709">
    <property type="entry name" value="ALKALINE PHOSPHATASE LIKE PROTEIN"/>
    <property type="match status" value="1"/>
</dbReference>
<keyword evidence="5 8" id="KW-1133">Transmembrane helix</keyword>
<comment type="similarity">
    <text evidence="2">Belongs to the DedA family.</text>
</comment>
<dbReference type="RefSeq" id="WP_354638594.1">
    <property type="nucleotide sequence ID" value="NZ_CP159872.1"/>
</dbReference>
<gene>
    <name evidence="10" type="ORF">ABWK59_06410</name>
</gene>
<evidence type="ECO:0000259" key="9">
    <source>
        <dbReference type="Pfam" id="PF09335"/>
    </source>
</evidence>
<dbReference type="Pfam" id="PF09335">
    <property type="entry name" value="VTT_dom"/>
    <property type="match status" value="1"/>
</dbReference>
<dbReference type="PANTHER" id="PTHR42709:SF6">
    <property type="entry name" value="UNDECAPRENYL PHOSPHATE TRANSPORTER A"/>
    <property type="match status" value="1"/>
</dbReference>
<evidence type="ECO:0000256" key="8">
    <source>
        <dbReference type="SAM" id="Phobius"/>
    </source>
</evidence>